<accession>A0A127Z6Q5</accession>
<keyword evidence="1" id="KW-0472">Membrane</keyword>
<evidence type="ECO:0000256" key="2">
    <source>
        <dbReference type="SAM" id="SignalP"/>
    </source>
</evidence>
<dbReference type="EMBL" id="LK056665">
    <property type="protein sequence ID" value="CDS82340.1"/>
    <property type="molecule type" value="Genomic_DNA"/>
</dbReference>
<sequence>MPSTTAPRATALLLFTTPLILASTTIAQVSSAFAGTSFPLSSYSVSQTFTPVTTFATASGGNPTVIGGPGPSPATSSYQFSYTVPTATVPAIYPSQVYQSLASSAGYNTASAAKNLVPDPNNLQIANGAEMVNYAAAKAVFVTVAAAAVAMVVMLWLW</sequence>
<feature type="signal peptide" evidence="2">
    <location>
        <begin position="1"/>
        <end position="22"/>
    </location>
</feature>
<reference evidence="3" key="1">
    <citation type="submission" date="2014-06" db="EMBL/GenBank/DDBJ databases">
        <authorList>
            <person name="Ju J."/>
            <person name="Zhang J."/>
        </authorList>
    </citation>
    <scope>NUCLEOTIDE SEQUENCE</scope>
    <source>
        <strain evidence="3">SscI8</strain>
    </source>
</reference>
<evidence type="ECO:0000256" key="1">
    <source>
        <dbReference type="SAM" id="Phobius"/>
    </source>
</evidence>
<protein>
    <submittedName>
        <fullName evidence="3">Uncharacterized protein</fullName>
    </submittedName>
</protein>
<dbReference type="AlphaFoldDB" id="A0A127Z6Q5"/>
<feature type="transmembrane region" description="Helical" evidence="1">
    <location>
        <begin position="139"/>
        <end position="157"/>
    </location>
</feature>
<proteinExistence type="predicted"/>
<keyword evidence="2" id="KW-0732">Signal</keyword>
<keyword evidence="1" id="KW-1133">Transmembrane helix</keyword>
<dbReference type="OrthoDB" id="3363113at2759"/>
<name>A0A127Z6Q5_9BASI</name>
<gene>
    <name evidence="3" type="ORF">SPSC_03159</name>
</gene>
<evidence type="ECO:0000313" key="3">
    <source>
        <dbReference type="EMBL" id="CDS82340.1"/>
    </source>
</evidence>
<feature type="chain" id="PRO_5007281163" evidence="2">
    <location>
        <begin position="23"/>
        <end position="158"/>
    </location>
</feature>
<organism evidence="3">
    <name type="scientific">Sporisorium scitamineum</name>
    <dbReference type="NCBI Taxonomy" id="49012"/>
    <lineage>
        <taxon>Eukaryota</taxon>
        <taxon>Fungi</taxon>
        <taxon>Dikarya</taxon>
        <taxon>Basidiomycota</taxon>
        <taxon>Ustilaginomycotina</taxon>
        <taxon>Ustilaginomycetes</taxon>
        <taxon>Ustilaginales</taxon>
        <taxon>Ustilaginaceae</taxon>
        <taxon>Sporisorium</taxon>
    </lineage>
</organism>
<keyword evidence="1" id="KW-0812">Transmembrane</keyword>